<dbReference type="AlphaFoldDB" id="A0A4U0RC06"/>
<evidence type="ECO:0000256" key="1">
    <source>
        <dbReference type="SAM" id="Phobius"/>
    </source>
</evidence>
<comment type="caution">
    <text evidence="3">The sequence shown here is derived from an EMBL/GenBank/DDBJ whole genome shotgun (WGS) entry which is preliminary data.</text>
</comment>
<sequence>MVIRLVLLLLLWAGPLQAESPPLAPGEARLMILHDHGNPVVAEMVRLTLRGEYDLTVSLEDLKFPGSDAYDWMQIDQDRWFQERIGGRMIQIFERDIALFPRQAGDLTIGPLVHDLTHITRAGAREPLRVTSDPTRLTVKPFPHGSRPMTARTLVLTDELSAPPGRLLPTDILTRRVTIEALGAMAHHLPPRPDISQPWLISFTLPEIRETTPTPQGPVARVVWEWQMRPRTGEPGVLPAVPFVWFDTDARRVEVAAMKPIPFGFAGFTTSSGLASGLGPGWTMAGLAALGFGAGLLAVLRRRLPDLRHRLRGLRPNPHAGALRAAAARGDLVALRAAAADHRAWRGADSPAHRRLLDRLDRQIYQPTQDGAFDARGWLADYLRLRA</sequence>
<gene>
    <name evidence="3" type="ORF">FA743_04845</name>
</gene>
<dbReference type="PANTHER" id="PTHR40940">
    <property type="entry name" value="PROTEIN BATD-RELATED"/>
    <property type="match status" value="1"/>
</dbReference>
<keyword evidence="2" id="KW-0732">Signal</keyword>
<evidence type="ECO:0000313" key="4">
    <source>
        <dbReference type="Proteomes" id="UP000309747"/>
    </source>
</evidence>
<dbReference type="PANTHER" id="PTHR40940:SF2">
    <property type="entry name" value="BATD"/>
    <property type="match status" value="1"/>
</dbReference>
<keyword evidence="1" id="KW-0472">Membrane</keyword>
<evidence type="ECO:0000313" key="3">
    <source>
        <dbReference type="EMBL" id="TJZ92841.1"/>
    </source>
</evidence>
<feature type="transmembrane region" description="Helical" evidence="1">
    <location>
        <begin position="281"/>
        <end position="300"/>
    </location>
</feature>
<dbReference type="EMBL" id="SUNI01000003">
    <property type="protein sequence ID" value="TJZ92841.1"/>
    <property type="molecule type" value="Genomic_DNA"/>
</dbReference>
<protein>
    <submittedName>
        <fullName evidence="3">Protein BatD</fullName>
    </submittedName>
</protein>
<dbReference type="OrthoDB" id="7688940at2"/>
<feature type="signal peptide" evidence="2">
    <location>
        <begin position="1"/>
        <end position="18"/>
    </location>
</feature>
<keyword evidence="1" id="KW-0812">Transmembrane</keyword>
<reference evidence="3 4" key="1">
    <citation type="submission" date="2019-04" db="EMBL/GenBank/DDBJ databases">
        <authorList>
            <person name="Li J."/>
        </authorList>
    </citation>
    <scope>NUCLEOTIDE SEQUENCE [LARGE SCALE GENOMIC DNA]</scope>
    <source>
        <strain evidence="3 4">KCTC 42687</strain>
    </source>
</reference>
<dbReference type="RefSeq" id="WP_136884764.1">
    <property type="nucleotide sequence ID" value="NZ_SUNI01000003.1"/>
</dbReference>
<dbReference type="InterPro" id="IPR025738">
    <property type="entry name" value="BatD"/>
</dbReference>
<accession>A0A4U0RC06</accession>
<keyword evidence="4" id="KW-1185">Reference proteome</keyword>
<feature type="chain" id="PRO_5020304213" evidence="2">
    <location>
        <begin position="19"/>
        <end position="387"/>
    </location>
</feature>
<organism evidence="3 4">
    <name type="scientific">Paracoccus gahaiensis</name>
    <dbReference type="NCBI Taxonomy" id="1706839"/>
    <lineage>
        <taxon>Bacteria</taxon>
        <taxon>Pseudomonadati</taxon>
        <taxon>Pseudomonadota</taxon>
        <taxon>Alphaproteobacteria</taxon>
        <taxon>Rhodobacterales</taxon>
        <taxon>Paracoccaceae</taxon>
        <taxon>Paracoccus</taxon>
    </lineage>
</organism>
<proteinExistence type="predicted"/>
<keyword evidence="1" id="KW-1133">Transmembrane helix</keyword>
<name>A0A4U0RC06_9RHOB</name>
<dbReference type="Proteomes" id="UP000309747">
    <property type="component" value="Unassembled WGS sequence"/>
</dbReference>
<evidence type="ECO:0000256" key="2">
    <source>
        <dbReference type="SAM" id="SignalP"/>
    </source>
</evidence>